<evidence type="ECO:0000313" key="6">
    <source>
        <dbReference type="EMBL" id="MBB6183436.1"/>
    </source>
</evidence>
<evidence type="ECO:0000256" key="1">
    <source>
        <dbReference type="ARBA" id="ARBA00004370"/>
    </source>
</evidence>
<organism evidence="5 7">
    <name type="scientific">Oleiagrimonas soli</name>
    <dbReference type="NCBI Taxonomy" id="1543381"/>
    <lineage>
        <taxon>Bacteria</taxon>
        <taxon>Pseudomonadati</taxon>
        <taxon>Pseudomonadota</taxon>
        <taxon>Gammaproteobacteria</taxon>
        <taxon>Lysobacterales</taxon>
        <taxon>Rhodanobacteraceae</taxon>
        <taxon>Oleiagrimonas</taxon>
    </lineage>
</organism>
<evidence type="ECO:0000256" key="3">
    <source>
        <dbReference type="SAM" id="SignalP"/>
    </source>
</evidence>
<dbReference type="Proteomes" id="UP000560000">
    <property type="component" value="Unassembled WGS sequence"/>
</dbReference>
<reference evidence="5 7" key="1">
    <citation type="submission" date="2014-09" db="EMBL/GenBank/DDBJ databases">
        <title>Xanthomonadaceae 3.5X direct submission.</title>
        <authorList>
            <person name="Fang T."/>
            <person name="Wang H."/>
        </authorList>
    </citation>
    <scope>NUCLEOTIDE SEQUENCE [LARGE SCALE GENOMIC DNA]</scope>
    <source>
        <strain evidence="5 7">3.5X</strain>
    </source>
</reference>
<dbReference type="EMBL" id="JROI01000010">
    <property type="protein sequence ID" value="KGI78122.1"/>
    <property type="molecule type" value="Genomic_DNA"/>
</dbReference>
<evidence type="ECO:0000313" key="5">
    <source>
        <dbReference type="EMBL" id="KGI78122.1"/>
    </source>
</evidence>
<evidence type="ECO:0000259" key="4">
    <source>
        <dbReference type="Pfam" id="PF05433"/>
    </source>
</evidence>
<dbReference type="PANTHER" id="PTHR35603:SF2">
    <property type="entry name" value="OUTER MEMBRANE LIPOPROTEIN"/>
    <property type="match status" value="1"/>
</dbReference>
<feature type="domain" description="Glycine zipper 2TM" evidence="4">
    <location>
        <begin position="73"/>
        <end position="113"/>
    </location>
</feature>
<keyword evidence="5" id="KW-0449">Lipoprotein</keyword>
<evidence type="ECO:0000313" key="7">
    <source>
        <dbReference type="Proteomes" id="UP000029708"/>
    </source>
</evidence>
<comment type="caution">
    <text evidence="5">The sequence shown here is derived from an EMBL/GenBank/DDBJ whole genome shotgun (WGS) entry which is preliminary data.</text>
</comment>
<keyword evidence="2" id="KW-0472">Membrane</keyword>
<dbReference type="Proteomes" id="UP000029708">
    <property type="component" value="Unassembled WGS sequence"/>
</dbReference>
<feature type="signal peptide" evidence="3">
    <location>
        <begin position="1"/>
        <end position="23"/>
    </location>
</feature>
<dbReference type="PROSITE" id="PS51257">
    <property type="entry name" value="PROKAR_LIPOPROTEIN"/>
    <property type="match status" value="1"/>
</dbReference>
<dbReference type="InterPro" id="IPR008816">
    <property type="entry name" value="Gly_zipper_2TM_dom"/>
</dbReference>
<feature type="chain" id="PRO_5033215866" evidence="3">
    <location>
        <begin position="24"/>
        <end position="179"/>
    </location>
</feature>
<dbReference type="OrthoDB" id="9132795at2"/>
<dbReference type="AlphaFoldDB" id="A0A099CWW0"/>
<dbReference type="NCBIfam" id="NF008437">
    <property type="entry name" value="PRK11280.1"/>
    <property type="match status" value="1"/>
</dbReference>
<gene>
    <name evidence="6" type="ORF">HNQ86_000781</name>
    <name evidence="5" type="ORF">LF63_0107165</name>
</gene>
<keyword evidence="3" id="KW-0732">Signal</keyword>
<dbReference type="GO" id="GO:0019867">
    <property type="term" value="C:outer membrane"/>
    <property type="evidence" value="ECO:0007669"/>
    <property type="project" value="InterPro"/>
</dbReference>
<reference evidence="6 8" key="2">
    <citation type="submission" date="2020-08" db="EMBL/GenBank/DDBJ databases">
        <title>Genomic Encyclopedia of Type Strains, Phase IV (KMG-IV): sequencing the most valuable type-strain genomes for metagenomic binning, comparative biology and taxonomic classification.</title>
        <authorList>
            <person name="Goeker M."/>
        </authorList>
    </citation>
    <scope>NUCLEOTIDE SEQUENCE [LARGE SCALE GENOMIC DNA]</scope>
    <source>
        <strain evidence="6 8">DSM 107085</strain>
    </source>
</reference>
<dbReference type="Pfam" id="PF05433">
    <property type="entry name" value="Rick_17kDa_Anti"/>
    <property type="match status" value="1"/>
</dbReference>
<evidence type="ECO:0000256" key="2">
    <source>
        <dbReference type="ARBA" id="ARBA00023136"/>
    </source>
</evidence>
<dbReference type="HOGENOM" id="CLU_094245_2_1_6"/>
<accession>A0A099CWW0</accession>
<dbReference type="STRING" id="1543381.LF63_0107165"/>
<proteinExistence type="predicted"/>
<dbReference type="InterPro" id="IPR051407">
    <property type="entry name" value="Bact_OM_lipoprot/Surf_antigen"/>
</dbReference>
<dbReference type="RefSeq" id="WP_043100642.1">
    <property type="nucleotide sequence ID" value="NZ_JACHET010000001.1"/>
</dbReference>
<sequence length="179" mass="18602">MNKFVTKALVTGIAIATAGGLTACNRNASAEGPQYAKVVSATPIKKTTNNPRQVCHEETVTHHKPVKDQHQIAGTAIGAVAGGLLGHQVGGGKGKTLATVAGAVAGGYAGKKVQENHQENATYTTQEQKCETVNNPSTTVVGYNVKYQLPDGTVHSTRMDHNPGDTVEIKQGTTVVSSN</sequence>
<protein>
    <submittedName>
        <fullName evidence="5">Outer membrane lipoprotein</fullName>
    </submittedName>
</protein>
<dbReference type="EMBL" id="JACHET010000001">
    <property type="protein sequence ID" value="MBB6183436.1"/>
    <property type="molecule type" value="Genomic_DNA"/>
</dbReference>
<evidence type="ECO:0000313" key="8">
    <source>
        <dbReference type="Proteomes" id="UP000560000"/>
    </source>
</evidence>
<keyword evidence="7" id="KW-1185">Reference proteome</keyword>
<name>A0A099CWW0_9GAMM</name>
<dbReference type="PANTHER" id="PTHR35603">
    <property type="match status" value="1"/>
</dbReference>
<comment type="subcellular location">
    <subcellularLocation>
        <location evidence="1">Membrane</location>
    </subcellularLocation>
</comment>